<dbReference type="PRINTS" id="PR00081">
    <property type="entry name" value="GDHRDH"/>
</dbReference>
<dbReference type="Proteomes" id="UP000075360">
    <property type="component" value="Unassembled WGS sequence"/>
</dbReference>
<evidence type="ECO:0000256" key="1">
    <source>
        <dbReference type="ARBA" id="ARBA00006484"/>
    </source>
</evidence>
<organism evidence="3 4">
    <name type="scientific">Acetobacter senegalensis</name>
    <dbReference type="NCBI Taxonomy" id="446692"/>
    <lineage>
        <taxon>Bacteria</taxon>
        <taxon>Pseudomonadati</taxon>
        <taxon>Pseudomonadota</taxon>
        <taxon>Alphaproteobacteria</taxon>
        <taxon>Acetobacterales</taxon>
        <taxon>Acetobacteraceae</taxon>
        <taxon>Acetobacter</taxon>
    </lineage>
</organism>
<evidence type="ECO:0000256" key="2">
    <source>
        <dbReference type="ARBA" id="ARBA00023002"/>
    </source>
</evidence>
<dbReference type="Pfam" id="PF00106">
    <property type="entry name" value="adh_short"/>
    <property type="match status" value="1"/>
</dbReference>
<dbReference type="PANTHER" id="PTHR43115:SF4">
    <property type="entry name" value="DEHYDROGENASE_REDUCTASE SDR FAMILY MEMBER 11"/>
    <property type="match status" value="1"/>
</dbReference>
<dbReference type="InterPro" id="IPR002347">
    <property type="entry name" value="SDR_fam"/>
</dbReference>
<keyword evidence="2" id="KW-0560">Oxidoreductase</keyword>
<dbReference type="GO" id="GO:0016491">
    <property type="term" value="F:oxidoreductase activity"/>
    <property type="evidence" value="ECO:0007669"/>
    <property type="project" value="UniProtKB-KW"/>
</dbReference>
<dbReference type="OrthoDB" id="9803333at2"/>
<dbReference type="PATRIC" id="fig|446692.4.peg.650"/>
<proteinExistence type="inferred from homology"/>
<dbReference type="SUPFAM" id="SSF51735">
    <property type="entry name" value="NAD(P)-binding Rossmann-fold domains"/>
    <property type="match status" value="1"/>
</dbReference>
<comment type="caution">
    <text evidence="3">The sequence shown here is derived from an EMBL/GenBank/DDBJ whole genome shotgun (WGS) entry which is preliminary data.</text>
</comment>
<dbReference type="EMBL" id="LHZU01000076">
    <property type="protein sequence ID" value="KXV61564.1"/>
    <property type="molecule type" value="Genomic_DNA"/>
</dbReference>
<evidence type="ECO:0008006" key="5">
    <source>
        <dbReference type="Google" id="ProtNLM"/>
    </source>
</evidence>
<dbReference type="PANTHER" id="PTHR43115">
    <property type="entry name" value="DEHYDROGENASE/REDUCTASE SDR FAMILY MEMBER 11"/>
    <property type="match status" value="1"/>
</dbReference>
<dbReference type="Gene3D" id="3.40.50.720">
    <property type="entry name" value="NAD(P)-binding Rossmann-like Domain"/>
    <property type="match status" value="1"/>
</dbReference>
<evidence type="ECO:0000313" key="3">
    <source>
        <dbReference type="EMBL" id="KXV61564.1"/>
    </source>
</evidence>
<protein>
    <recommendedName>
        <fullName evidence="5">SDR family NAD(P)-dependent oxidoreductase</fullName>
    </recommendedName>
</protein>
<accession>A0A149U815</accession>
<dbReference type="InterPro" id="IPR036291">
    <property type="entry name" value="NAD(P)-bd_dom_sf"/>
</dbReference>
<dbReference type="AlphaFoldDB" id="A0A149U815"/>
<dbReference type="CDD" id="cd05233">
    <property type="entry name" value="SDR_c"/>
    <property type="match status" value="1"/>
</dbReference>
<gene>
    <name evidence="3" type="ORF">AD948_01265</name>
</gene>
<comment type="similarity">
    <text evidence="1">Belongs to the short-chain dehydrogenases/reductases (SDR) family.</text>
</comment>
<evidence type="ECO:0000313" key="4">
    <source>
        <dbReference type="Proteomes" id="UP000075360"/>
    </source>
</evidence>
<reference evidence="3 4" key="1">
    <citation type="submission" date="2015-06" db="EMBL/GenBank/DDBJ databases">
        <title>Improved classification and identification of acetic acid bacteria using matrix-assisted laser desorption/ionization time-of-flight mass spectrometry; Gluconobacter nephelii and Gluconobacter uchimurae are later heterotypic synonyms of Gluconobacter japonicus and Gluconobacter oxydans, respectively.</title>
        <authorList>
            <person name="Li L."/>
            <person name="Cleenwerck I."/>
            <person name="De Vuyst L."/>
            <person name="Vandamme P."/>
        </authorList>
    </citation>
    <scope>NUCLEOTIDE SEQUENCE [LARGE SCALE GENOMIC DNA]</scope>
    <source>
        <strain evidence="3 4">LMG 23690</strain>
    </source>
</reference>
<sequence length="254" mass="26993">MAGEIVTESRPFSAHVALVTGAGRGIGRATSLHLSSLGASVICVARTESEVKSCALEAGCNALPAACDITSSSSVQKLFSTVETTYGRLDYLVISSGTFHQGSLQTTTTAQFDNLFSVNVKAPLTLIQHALPALVKSNGQIVVINSSIIKATNTAERGLYAATQTALKSLTDTLRDEVNAKGVRVISIMPGTTATPRQEAIYQTAGKPYNPDLLLQPQDVAVALCNSLLLPRTAETTDIFIRPMQKFDVPREKK</sequence>
<name>A0A149U815_9PROT</name>